<dbReference type="CDD" id="cd00082">
    <property type="entry name" value="HisKA"/>
    <property type="match status" value="1"/>
</dbReference>
<evidence type="ECO:0000256" key="3">
    <source>
        <dbReference type="ARBA" id="ARBA00012438"/>
    </source>
</evidence>
<evidence type="ECO:0000256" key="6">
    <source>
        <dbReference type="ARBA" id="ARBA00022692"/>
    </source>
</evidence>
<evidence type="ECO:0000256" key="12">
    <source>
        <dbReference type="SAM" id="Phobius"/>
    </source>
</evidence>
<keyword evidence="8 12" id="KW-1133">Transmembrane helix</keyword>
<keyword evidence="7 15" id="KW-0418">Kinase</keyword>
<dbReference type="GO" id="GO:0016301">
    <property type="term" value="F:kinase activity"/>
    <property type="evidence" value="ECO:0007669"/>
    <property type="project" value="UniProtKB-KW"/>
</dbReference>
<dbReference type="SUPFAM" id="SSF55874">
    <property type="entry name" value="ATPase domain of HSP90 chaperone/DNA topoisomerase II/histidine kinase"/>
    <property type="match status" value="1"/>
</dbReference>
<dbReference type="InterPro" id="IPR004358">
    <property type="entry name" value="Sig_transdc_His_kin-like_C"/>
</dbReference>
<keyword evidence="16" id="KW-1185">Reference proteome</keyword>
<evidence type="ECO:0000256" key="7">
    <source>
        <dbReference type="ARBA" id="ARBA00022777"/>
    </source>
</evidence>
<dbReference type="InterPro" id="IPR036097">
    <property type="entry name" value="HisK_dim/P_sf"/>
</dbReference>
<keyword evidence="9" id="KW-0902">Two-component regulatory system</keyword>
<evidence type="ECO:0000256" key="10">
    <source>
        <dbReference type="ARBA" id="ARBA00023136"/>
    </source>
</evidence>
<feature type="compositionally biased region" description="Gly residues" evidence="11">
    <location>
        <begin position="58"/>
        <end position="77"/>
    </location>
</feature>
<dbReference type="Gene3D" id="1.10.287.130">
    <property type="match status" value="1"/>
</dbReference>
<dbReference type="Gene3D" id="6.10.340.10">
    <property type="match status" value="1"/>
</dbReference>
<dbReference type="Proteomes" id="UP001064879">
    <property type="component" value="Chromosome"/>
</dbReference>
<evidence type="ECO:0000259" key="14">
    <source>
        <dbReference type="PROSITE" id="PS50885"/>
    </source>
</evidence>
<evidence type="ECO:0000313" key="15">
    <source>
        <dbReference type="EMBL" id="UVI37187.1"/>
    </source>
</evidence>
<dbReference type="InterPro" id="IPR036890">
    <property type="entry name" value="HATPase_C_sf"/>
</dbReference>
<dbReference type="SUPFAM" id="SSF47384">
    <property type="entry name" value="Homodimeric domain of signal transducing histidine kinase"/>
    <property type="match status" value="1"/>
</dbReference>
<feature type="region of interest" description="Disordered" evidence="11">
    <location>
        <begin position="135"/>
        <end position="158"/>
    </location>
</feature>
<evidence type="ECO:0000313" key="16">
    <source>
        <dbReference type="Proteomes" id="UP001064879"/>
    </source>
</evidence>
<sequence length="526" mass="54850">MRLRRWRLQTRLIVLAGLVLLLVGAGIGTASWLSVRGSLMSDLDAQLTSMTSHARSGDGPGAGPGSTGNPGTSGGGDESSAAVDSALRYLFQPGVGDGALVVVDSGDGGEGLIAEAGLSRPRALSAAAIDVLLDVEPGGGEPGTGRPGADESGGRAAAHESVRVPGFGAYRVVAFDDGGTTTVYGVPQGSVDGALERTAWTTAFVVLIGVIATAALMAVIIHRQLRDLREVARTAREVTDLELSAGEPELALRVPAELAVPGTEVGDVGASVNRMLDHVGSALEERYRGTEQMRRFVADASHELRTPIATIRGWADLTRPYRDDLPAEVTTSLSKIDSGAMRMSSLVDDLLLLARLEAGRQPTMEDTVDVSSLLIELVDDAHVVNPDHSIVLDVPPQALEVRGAVEHVRRAMSIVLTNACVHTPPGTRVHVDAAAVRKPVAGQMPSDVVAVRISDDGPGIPEKIRDRAFDRFVRGDPSRTRQDGAQGGSSGLGLAIAAGLVELMHGSITMSSSDEGTVFELRLPAA</sequence>
<proteinExistence type="predicted"/>
<dbReference type="PRINTS" id="PR00344">
    <property type="entry name" value="BCTRLSENSOR"/>
</dbReference>
<evidence type="ECO:0000256" key="9">
    <source>
        <dbReference type="ARBA" id="ARBA00023012"/>
    </source>
</evidence>
<dbReference type="PANTHER" id="PTHR45436">
    <property type="entry name" value="SENSOR HISTIDINE KINASE YKOH"/>
    <property type="match status" value="1"/>
</dbReference>
<reference evidence="15" key="1">
    <citation type="submission" date="2022-03" db="EMBL/GenBank/DDBJ databases">
        <title>Brevibacterium spongiae sp. nov., isolated from marine sponge.</title>
        <authorList>
            <person name="Li Z."/>
            <person name="Zhang M."/>
        </authorList>
    </citation>
    <scope>NUCLEOTIDE SEQUENCE</scope>
    <source>
        <strain evidence="15">WHS-Z9</strain>
    </source>
</reference>
<dbReference type="PANTHER" id="PTHR45436:SF5">
    <property type="entry name" value="SENSOR HISTIDINE KINASE TRCS"/>
    <property type="match status" value="1"/>
</dbReference>
<dbReference type="CDD" id="cd00075">
    <property type="entry name" value="HATPase"/>
    <property type="match status" value="1"/>
</dbReference>
<accession>A0ABY5SRK5</accession>
<dbReference type="EMBL" id="CP093443">
    <property type="protein sequence ID" value="UVI37187.1"/>
    <property type="molecule type" value="Genomic_DNA"/>
</dbReference>
<name>A0ABY5SRK5_9MICO</name>
<dbReference type="SMART" id="SM00304">
    <property type="entry name" value="HAMP"/>
    <property type="match status" value="1"/>
</dbReference>
<keyword evidence="10 12" id="KW-0472">Membrane</keyword>
<dbReference type="InterPro" id="IPR003594">
    <property type="entry name" value="HATPase_dom"/>
</dbReference>
<dbReference type="InterPro" id="IPR003660">
    <property type="entry name" value="HAMP_dom"/>
</dbReference>
<protein>
    <recommendedName>
        <fullName evidence="3">histidine kinase</fullName>
        <ecNumber evidence="3">2.7.13.3</ecNumber>
    </recommendedName>
</protein>
<feature type="domain" description="HAMP" evidence="14">
    <location>
        <begin position="222"/>
        <end position="284"/>
    </location>
</feature>
<dbReference type="InterPro" id="IPR003661">
    <property type="entry name" value="HisK_dim/P_dom"/>
</dbReference>
<dbReference type="PROSITE" id="PS50885">
    <property type="entry name" value="HAMP"/>
    <property type="match status" value="1"/>
</dbReference>
<keyword evidence="5" id="KW-0808">Transferase</keyword>
<evidence type="ECO:0000256" key="1">
    <source>
        <dbReference type="ARBA" id="ARBA00000085"/>
    </source>
</evidence>
<dbReference type="RefSeq" id="WP_265419741.1">
    <property type="nucleotide sequence ID" value="NZ_CP093443.1"/>
</dbReference>
<keyword evidence="6 12" id="KW-0812">Transmembrane</keyword>
<dbReference type="Gene3D" id="3.30.565.10">
    <property type="entry name" value="Histidine kinase-like ATPase, C-terminal domain"/>
    <property type="match status" value="1"/>
</dbReference>
<gene>
    <name evidence="15" type="ORF">L1F31_05930</name>
</gene>
<dbReference type="SMART" id="SM00387">
    <property type="entry name" value="HATPase_c"/>
    <property type="match status" value="1"/>
</dbReference>
<dbReference type="InterPro" id="IPR005467">
    <property type="entry name" value="His_kinase_dom"/>
</dbReference>
<organism evidence="15 16">
    <name type="scientific">Brevibacterium spongiae</name>
    <dbReference type="NCBI Taxonomy" id="2909672"/>
    <lineage>
        <taxon>Bacteria</taxon>
        <taxon>Bacillati</taxon>
        <taxon>Actinomycetota</taxon>
        <taxon>Actinomycetes</taxon>
        <taxon>Micrococcales</taxon>
        <taxon>Brevibacteriaceae</taxon>
        <taxon>Brevibacterium</taxon>
    </lineage>
</organism>
<dbReference type="Pfam" id="PF02518">
    <property type="entry name" value="HATPase_c"/>
    <property type="match status" value="1"/>
</dbReference>
<feature type="compositionally biased region" description="Basic and acidic residues" evidence="11">
    <location>
        <begin position="148"/>
        <end position="158"/>
    </location>
</feature>
<feature type="region of interest" description="Disordered" evidence="11">
    <location>
        <begin position="50"/>
        <end position="80"/>
    </location>
</feature>
<feature type="transmembrane region" description="Helical" evidence="12">
    <location>
        <begin position="199"/>
        <end position="221"/>
    </location>
</feature>
<dbReference type="Pfam" id="PF00512">
    <property type="entry name" value="HisKA"/>
    <property type="match status" value="1"/>
</dbReference>
<evidence type="ECO:0000256" key="5">
    <source>
        <dbReference type="ARBA" id="ARBA00022679"/>
    </source>
</evidence>
<evidence type="ECO:0000259" key="13">
    <source>
        <dbReference type="PROSITE" id="PS50109"/>
    </source>
</evidence>
<dbReference type="EC" id="2.7.13.3" evidence="3"/>
<comment type="catalytic activity">
    <reaction evidence="1">
        <text>ATP + protein L-histidine = ADP + protein N-phospho-L-histidine.</text>
        <dbReference type="EC" id="2.7.13.3"/>
    </reaction>
</comment>
<feature type="domain" description="Histidine kinase" evidence="13">
    <location>
        <begin position="299"/>
        <end position="526"/>
    </location>
</feature>
<evidence type="ECO:0000256" key="4">
    <source>
        <dbReference type="ARBA" id="ARBA00022553"/>
    </source>
</evidence>
<evidence type="ECO:0000256" key="8">
    <source>
        <dbReference type="ARBA" id="ARBA00022989"/>
    </source>
</evidence>
<comment type="subcellular location">
    <subcellularLocation>
        <location evidence="2">Cell membrane</location>
    </subcellularLocation>
</comment>
<dbReference type="PROSITE" id="PS50109">
    <property type="entry name" value="HIS_KIN"/>
    <property type="match status" value="1"/>
</dbReference>
<keyword evidence="4" id="KW-0597">Phosphoprotein</keyword>
<evidence type="ECO:0000256" key="2">
    <source>
        <dbReference type="ARBA" id="ARBA00004236"/>
    </source>
</evidence>
<feature type="compositionally biased region" description="Gly residues" evidence="11">
    <location>
        <begin position="137"/>
        <end position="146"/>
    </location>
</feature>
<dbReference type="InterPro" id="IPR050428">
    <property type="entry name" value="TCS_sensor_his_kinase"/>
</dbReference>
<evidence type="ECO:0000256" key="11">
    <source>
        <dbReference type="SAM" id="MobiDB-lite"/>
    </source>
</evidence>
<dbReference type="SMART" id="SM00388">
    <property type="entry name" value="HisKA"/>
    <property type="match status" value="1"/>
</dbReference>